<dbReference type="PANTHER" id="PTHR28055">
    <property type="entry name" value="ALTERED INHERITANCE OF MITOCHONDRIA PROTEIN 41, MITOCHONDRIAL"/>
    <property type="match status" value="1"/>
</dbReference>
<dbReference type="GO" id="GO:0016884">
    <property type="term" value="F:carbon-nitrogen ligase activity, with glutamine as amido-N-donor"/>
    <property type="evidence" value="ECO:0007669"/>
    <property type="project" value="InterPro"/>
</dbReference>
<accession>A0A953JEZ1</accession>
<proteinExistence type="predicted"/>
<dbReference type="InterPro" id="IPR042184">
    <property type="entry name" value="YqeY/Aim41_N"/>
</dbReference>
<dbReference type="InterPro" id="IPR003789">
    <property type="entry name" value="Asn/Gln_tRNA_amidoTrase-B-like"/>
</dbReference>
<organism evidence="1 2">
    <name type="scientific">Candidatus Nitrobium versatile</name>
    <dbReference type="NCBI Taxonomy" id="2884831"/>
    <lineage>
        <taxon>Bacteria</taxon>
        <taxon>Pseudomonadati</taxon>
        <taxon>Nitrospirota</taxon>
        <taxon>Nitrospiria</taxon>
        <taxon>Nitrospirales</taxon>
        <taxon>Nitrospiraceae</taxon>
        <taxon>Candidatus Nitrobium</taxon>
    </lineage>
</organism>
<dbReference type="Gene3D" id="1.10.1510.10">
    <property type="entry name" value="Uncharacterised protein YqeY/AIM41 PF09424, N-terminal domain"/>
    <property type="match status" value="1"/>
</dbReference>
<dbReference type="EMBL" id="JAIOIV010000076">
    <property type="protein sequence ID" value="MBZ0156501.1"/>
    <property type="molecule type" value="Genomic_DNA"/>
</dbReference>
<dbReference type="SUPFAM" id="SSF89095">
    <property type="entry name" value="GatB/YqeY motif"/>
    <property type="match status" value="1"/>
</dbReference>
<sequence>MELMERINSDLAETMKSKEEGKELTVSVLRMIKAAVKNAEISKRGGGGGLTEEDIIGVLSSMVKQRKDSAEQYADAGRADLADKEKKEVEIIRRYLPEQLSAGDLDSLIRAAIQRTGVSSPKEMGKLMKELMPHVKGKAEGKLVNQRVKEILESMQQ</sequence>
<dbReference type="InterPro" id="IPR023168">
    <property type="entry name" value="GatB_Yqey_C_2"/>
</dbReference>
<gene>
    <name evidence="1" type="ORF">K8I29_09880</name>
</gene>
<dbReference type="Pfam" id="PF09424">
    <property type="entry name" value="YqeY"/>
    <property type="match status" value="1"/>
</dbReference>
<dbReference type="AlphaFoldDB" id="A0A953JEZ1"/>
<dbReference type="Proteomes" id="UP000705867">
    <property type="component" value="Unassembled WGS sequence"/>
</dbReference>
<dbReference type="InterPro" id="IPR019004">
    <property type="entry name" value="YqeY/Aim41"/>
</dbReference>
<reference evidence="1" key="1">
    <citation type="journal article" date="2021" name="bioRxiv">
        <title>Unraveling nitrogen, sulfur and carbon metabolic pathways and microbial community transcriptional responses to substrate deprivation and toxicity stresses in a bioreactor mimicking anoxic brackish coastal sediment conditions.</title>
        <authorList>
            <person name="Martins P.D."/>
            <person name="Echeveste M.J."/>
            <person name="Arshad A."/>
            <person name="Kurth J."/>
            <person name="Ouboter H."/>
            <person name="Jetten M.S.M."/>
            <person name="Welte C.U."/>
        </authorList>
    </citation>
    <scope>NUCLEOTIDE SEQUENCE</scope>
    <source>
        <strain evidence="1">MAG_39</strain>
    </source>
</reference>
<comment type="caution">
    <text evidence="1">The sequence shown here is derived from an EMBL/GenBank/DDBJ whole genome shotgun (WGS) entry which is preliminary data.</text>
</comment>
<name>A0A953JEZ1_9BACT</name>
<evidence type="ECO:0000313" key="1">
    <source>
        <dbReference type="EMBL" id="MBZ0156501.1"/>
    </source>
</evidence>
<evidence type="ECO:0000313" key="2">
    <source>
        <dbReference type="Proteomes" id="UP000705867"/>
    </source>
</evidence>
<dbReference type="Gene3D" id="1.10.10.410">
    <property type="match status" value="1"/>
</dbReference>
<dbReference type="PANTHER" id="PTHR28055:SF1">
    <property type="entry name" value="ALTERED INHERITANCE OF MITOCHONDRIA PROTEIN 41, MITOCHONDRIAL"/>
    <property type="match status" value="1"/>
</dbReference>
<protein>
    <submittedName>
        <fullName evidence="1">GatB/YqeY domain-containing protein</fullName>
    </submittedName>
</protein>
<reference evidence="1" key="2">
    <citation type="submission" date="2021-08" db="EMBL/GenBank/DDBJ databases">
        <authorList>
            <person name="Dalcin Martins P."/>
        </authorList>
    </citation>
    <scope>NUCLEOTIDE SEQUENCE</scope>
    <source>
        <strain evidence="1">MAG_39</strain>
    </source>
</reference>